<comment type="caution">
    <text evidence="4">The sequence shown here is derived from an EMBL/GenBank/DDBJ whole genome shotgun (WGS) entry which is preliminary data.</text>
</comment>
<dbReference type="OrthoDB" id="9777219at2"/>
<dbReference type="RefSeq" id="WP_141421340.1">
    <property type="nucleotide sequence ID" value="NZ_VIAR01000004.1"/>
</dbReference>
<evidence type="ECO:0000259" key="2">
    <source>
        <dbReference type="Pfam" id="PF09822"/>
    </source>
</evidence>
<feature type="domain" description="DUF7088" evidence="3">
    <location>
        <begin position="36"/>
        <end position="143"/>
    </location>
</feature>
<protein>
    <submittedName>
        <fullName evidence="4">Gliding motility-associated ABC transporter substrate-binding protein GldG</fullName>
    </submittedName>
</protein>
<dbReference type="InterPro" id="IPR055396">
    <property type="entry name" value="DUF7088"/>
</dbReference>
<dbReference type="Proteomes" id="UP000317169">
    <property type="component" value="Unassembled WGS sequence"/>
</dbReference>
<proteinExistence type="predicted"/>
<keyword evidence="1" id="KW-0812">Transmembrane</keyword>
<sequence length="558" mass="63619">MKKQNSHSINLLGILLGIILLNVLASFYFTRIDLTQNNRYTLSKPAKDILAAAEQPLVIEVYLKGDFPSEYKRLQNETRYLLEEFSAYNSVVKFQFINPLEKGENANQVAQRFYQAGMTPEVLNVYENGKMSESMLFPWAVASYGDKEVSIKLMTKNIGDSNEEIVNSSVQSLEYTFADGFKKLLQGKNKKIAVMRGNGEYPDAYIADFIQAIKDYYYIAPFTLDSVATQAQKTLDQLNEYDLILEARPTHAYTEKEKYVLDQYLMQGGKALWLTEKVKIDKDSLFTSASNTALAFPQSLNLEDFFFKYGLRIQPSLVNDINSAPIVLASGSGEQTQFNPYPWFYSPLALPQEKHPITNNVEAVKFDFANPIDTLKNSIKKTILLSSSKYTKIEGTPKPISLDIINEKPKPEEYRNGSQALAVLLEGEFTSVYKNRIKPFEASKNLDQGKKTKMLVISDGNVIKNEFRKNQPQPLGFDRYTGTTYGNKEFLVNATNYLLDDTGLLDLRSKKIKIAFLDNEKLQQEKLFWQLLNILAPLLLLGIFAVGFVNYRKYKYRR</sequence>
<dbReference type="InterPro" id="IPR019863">
    <property type="entry name" value="Motility-assoc_ABC-rel_GldG"/>
</dbReference>
<name>A0A507ZSA2_9FLAO</name>
<keyword evidence="1" id="KW-1133">Transmembrane helix</keyword>
<evidence type="ECO:0000313" key="5">
    <source>
        <dbReference type="Proteomes" id="UP000317169"/>
    </source>
</evidence>
<accession>A0A507ZSA2</accession>
<dbReference type="InterPro" id="IPR019196">
    <property type="entry name" value="ABC_transp_unknown"/>
</dbReference>
<feature type="domain" description="ABC-type uncharacterised transport system" evidence="2">
    <location>
        <begin position="190"/>
        <end position="494"/>
    </location>
</feature>
<evidence type="ECO:0000313" key="4">
    <source>
        <dbReference type="EMBL" id="TQD39393.1"/>
    </source>
</evidence>
<dbReference type="EMBL" id="VIAR01000004">
    <property type="protein sequence ID" value="TQD39393.1"/>
    <property type="molecule type" value="Genomic_DNA"/>
</dbReference>
<evidence type="ECO:0000259" key="3">
    <source>
        <dbReference type="Pfam" id="PF23357"/>
    </source>
</evidence>
<keyword evidence="5" id="KW-1185">Reference proteome</keyword>
<dbReference type="NCBIfam" id="TIGR03521">
    <property type="entry name" value="GldG"/>
    <property type="match status" value="1"/>
</dbReference>
<dbReference type="AlphaFoldDB" id="A0A507ZSA2"/>
<gene>
    <name evidence="4" type="primary">gldG</name>
    <name evidence="4" type="ORF">FKR84_05715</name>
</gene>
<keyword evidence="1" id="KW-0472">Membrane</keyword>
<feature type="transmembrane region" description="Helical" evidence="1">
    <location>
        <begin position="527"/>
        <end position="551"/>
    </location>
</feature>
<dbReference type="Pfam" id="PF09822">
    <property type="entry name" value="ABC_transp_aux"/>
    <property type="match status" value="1"/>
</dbReference>
<dbReference type="Pfam" id="PF23357">
    <property type="entry name" value="DUF7088"/>
    <property type="match status" value="1"/>
</dbReference>
<evidence type="ECO:0000256" key="1">
    <source>
        <dbReference type="SAM" id="Phobius"/>
    </source>
</evidence>
<reference evidence="4 5" key="1">
    <citation type="submission" date="2019-06" db="EMBL/GenBank/DDBJ databases">
        <title>Flavibacter putida gen. nov., sp. nov., a novel marine bacterium of the family Flavobacteriaceae isolated from coastal seawater.</title>
        <authorList>
            <person name="Feng X."/>
        </authorList>
    </citation>
    <scope>NUCLEOTIDE SEQUENCE [LARGE SCALE GENOMIC DNA]</scope>
    <source>
        <strain evidence="4 5">PLHSN227</strain>
    </source>
</reference>
<organism evidence="4 5">
    <name type="scientific">Haloflavibacter putidus</name>
    <dbReference type="NCBI Taxonomy" id="2576776"/>
    <lineage>
        <taxon>Bacteria</taxon>
        <taxon>Pseudomonadati</taxon>
        <taxon>Bacteroidota</taxon>
        <taxon>Flavobacteriia</taxon>
        <taxon>Flavobacteriales</taxon>
        <taxon>Flavobacteriaceae</taxon>
        <taxon>Haloflavibacter</taxon>
    </lineage>
</organism>